<comment type="caution">
    <text evidence="1">The sequence shown here is derived from an EMBL/GenBank/DDBJ whole genome shotgun (WGS) entry which is preliminary data.</text>
</comment>
<proteinExistence type="predicted"/>
<name>A0A9P4MSA3_9PLEO</name>
<dbReference type="OrthoDB" id="5086500at2759"/>
<accession>A0A9P4MSA3</accession>
<dbReference type="Proteomes" id="UP000799536">
    <property type="component" value="Unassembled WGS sequence"/>
</dbReference>
<keyword evidence="2" id="KW-1185">Reference proteome</keyword>
<organism evidence="1 2">
    <name type="scientific">Delitschia confertaspora ATCC 74209</name>
    <dbReference type="NCBI Taxonomy" id="1513339"/>
    <lineage>
        <taxon>Eukaryota</taxon>
        <taxon>Fungi</taxon>
        <taxon>Dikarya</taxon>
        <taxon>Ascomycota</taxon>
        <taxon>Pezizomycotina</taxon>
        <taxon>Dothideomycetes</taxon>
        <taxon>Pleosporomycetidae</taxon>
        <taxon>Pleosporales</taxon>
        <taxon>Delitschiaceae</taxon>
        <taxon>Delitschia</taxon>
    </lineage>
</organism>
<dbReference type="AlphaFoldDB" id="A0A9P4MSA3"/>
<sequence length="131" mass="14948">MLFQKGHGEVSSLLAKDSQSSNLVDGGCEKMQVDIMELLEARMLLFRRLQLDLALAPQDIQDDCDKIVDRLEYLALTIDLAGAYIGNEMDRRQVLRQYLADYAMHQGDLPQSEHTRGLSTYNKTVWTVWTV</sequence>
<evidence type="ECO:0000313" key="2">
    <source>
        <dbReference type="Proteomes" id="UP000799536"/>
    </source>
</evidence>
<reference evidence="1" key="1">
    <citation type="journal article" date="2020" name="Stud. Mycol.">
        <title>101 Dothideomycetes genomes: a test case for predicting lifestyles and emergence of pathogens.</title>
        <authorList>
            <person name="Haridas S."/>
            <person name="Albert R."/>
            <person name="Binder M."/>
            <person name="Bloem J."/>
            <person name="Labutti K."/>
            <person name="Salamov A."/>
            <person name="Andreopoulos B."/>
            <person name="Baker S."/>
            <person name="Barry K."/>
            <person name="Bills G."/>
            <person name="Bluhm B."/>
            <person name="Cannon C."/>
            <person name="Castanera R."/>
            <person name="Culley D."/>
            <person name="Daum C."/>
            <person name="Ezra D."/>
            <person name="Gonzalez J."/>
            <person name="Henrissat B."/>
            <person name="Kuo A."/>
            <person name="Liang C."/>
            <person name="Lipzen A."/>
            <person name="Lutzoni F."/>
            <person name="Magnuson J."/>
            <person name="Mondo S."/>
            <person name="Nolan M."/>
            <person name="Ohm R."/>
            <person name="Pangilinan J."/>
            <person name="Park H.-J."/>
            <person name="Ramirez L."/>
            <person name="Alfaro M."/>
            <person name="Sun H."/>
            <person name="Tritt A."/>
            <person name="Yoshinaga Y."/>
            <person name="Zwiers L.-H."/>
            <person name="Turgeon B."/>
            <person name="Goodwin S."/>
            <person name="Spatafora J."/>
            <person name="Crous P."/>
            <person name="Grigoriev I."/>
        </authorList>
    </citation>
    <scope>NUCLEOTIDE SEQUENCE</scope>
    <source>
        <strain evidence="1">ATCC 74209</strain>
    </source>
</reference>
<gene>
    <name evidence="1" type="ORF">GQ43DRAFT_471940</name>
</gene>
<dbReference type="EMBL" id="ML993983">
    <property type="protein sequence ID" value="KAF2201276.1"/>
    <property type="molecule type" value="Genomic_DNA"/>
</dbReference>
<evidence type="ECO:0000313" key="1">
    <source>
        <dbReference type="EMBL" id="KAF2201276.1"/>
    </source>
</evidence>
<protein>
    <submittedName>
        <fullName evidence="1">Uncharacterized protein</fullName>
    </submittedName>
</protein>